<reference evidence="1 2" key="1">
    <citation type="submission" date="2014-08" db="EMBL/GenBank/DDBJ databases">
        <authorList>
            <person name="Moulin Lionel"/>
        </authorList>
    </citation>
    <scope>NUCLEOTIDE SEQUENCE [LARGE SCALE GENOMIC DNA]</scope>
</reference>
<dbReference type="GeneID" id="31890143"/>
<organism evidence="1 2">
    <name type="scientific">Mesorhizobium plurifarium</name>
    <dbReference type="NCBI Taxonomy" id="69974"/>
    <lineage>
        <taxon>Bacteria</taxon>
        <taxon>Pseudomonadati</taxon>
        <taxon>Pseudomonadota</taxon>
        <taxon>Alphaproteobacteria</taxon>
        <taxon>Hyphomicrobiales</taxon>
        <taxon>Phyllobacteriaceae</taxon>
        <taxon>Mesorhizobium</taxon>
    </lineage>
</organism>
<proteinExistence type="predicted"/>
<gene>
    <name evidence="1" type="ORF">MPLDJ20_190072</name>
</gene>
<name>A0A090EYY4_MESPL</name>
<protein>
    <submittedName>
        <fullName evidence="1">Uncharacterized protein</fullName>
    </submittedName>
</protein>
<evidence type="ECO:0000313" key="2">
    <source>
        <dbReference type="Proteomes" id="UP000046373"/>
    </source>
</evidence>
<accession>A0A090EYY4</accession>
<dbReference type="AlphaFoldDB" id="A0A090EYY4"/>
<evidence type="ECO:0000313" key="1">
    <source>
        <dbReference type="EMBL" id="CDX34611.1"/>
    </source>
</evidence>
<dbReference type="Proteomes" id="UP000046373">
    <property type="component" value="Unassembled WGS sequence"/>
</dbReference>
<dbReference type="EMBL" id="CCNB01000011">
    <property type="protein sequence ID" value="CDX34611.1"/>
    <property type="molecule type" value="Genomic_DNA"/>
</dbReference>
<sequence>MDELSPEDFTKRVLDQAFKFWFTPEVVSRQKAGTLPSPPVLVAAQVIFGAGPKPVVRLNEEVKGNARLRIGAPEMKVGEPVTVDMLEHIQLFELPKQDANFGHLTAFRYGGNRWAVTFDFQQNKVTAADLVARASQFISAARHSFETASKLPMSTICSAHANSWQERD</sequence>